<evidence type="ECO:0000313" key="2">
    <source>
        <dbReference type="EMBL" id="GFZ29884.1"/>
    </source>
</evidence>
<feature type="transmembrane region" description="Helical" evidence="1">
    <location>
        <begin position="6"/>
        <end position="23"/>
    </location>
</feature>
<comment type="caution">
    <text evidence="2">The sequence shown here is derived from an EMBL/GenBank/DDBJ whole genome shotgun (WGS) entry which is preliminary data.</text>
</comment>
<evidence type="ECO:0000313" key="3">
    <source>
        <dbReference type="Proteomes" id="UP000663802"/>
    </source>
</evidence>
<sequence length="160" mass="17703">MILYIFLAFFIGVNIVVNMMINGKLSQKEGMINGVIINYLMATLSSVILCAAMINSIPSYEIIRSVPLPYFIGGFIGVLTTYIFNVLVPKVPAVYVVILRFIGQMFASAIIDYIYLDVFSKGKVIGGVLFLIGLILNARADNKLKKQLEGLNEDITTNVR</sequence>
<feature type="transmembrane region" description="Helical" evidence="1">
    <location>
        <begin position="68"/>
        <end position="87"/>
    </location>
</feature>
<dbReference type="PANTHER" id="PTHR34821:SF2">
    <property type="entry name" value="INNER MEMBRANE PROTEIN YDCZ"/>
    <property type="match status" value="1"/>
</dbReference>
<dbReference type="SUPFAM" id="SSF103481">
    <property type="entry name" value="Multidrug resistance efflux transporter EmrE"/>
    <property type="match status" value="1"/>
</dbReference>
<dbReference type="Proteomes" id="UP000663802">
    <property type="component" value="Unassembled WGS sequence"/>
</dbReference>
<keyword evidence="3" id="KW-1185">Reference proteome</keyword>
<dbReference type="InterPro" id="IPR006750">
    <property type="entry name" value="YdcZ"/>
</dbReference>
<evidence type="ECO:0008006" key="4">
    <source>
        <dbReference type="Google" id="ProtNLM"/>
    </source>
</evidence>
<keyword evidence="1" id="KW-1133">Transmembrane helix</keyword>
<reference evidence="2 3" key="1">
    <citation type="journal article" date="2021" name="Int. J. Syst. Evol. Microbiol.">
        <title>Clostridium zeae sp. nov., isolated from corn silage.</title>
        <authorList>
            <person name="Kobayashi H."/>
            <person name="Tanizawa Y."/>
            <person name="Yagura M."/>
            <person name="Sakamoto M."/>
            <person name="Ohkuma M."/>
            <person name="Tohno M."/>
        </authorList>
    </citation>
    <scope>NUCLEOTIDE SEQUENCE [LARGE SCALE GENOMIC DNA]</scope>
    <source>
        <strain evidence="2 3">CSC2</strain>
    </source>
</reference>
<dbReference type="PANTHER" id="PTHR34821">
    <property type="entry name" value="INNER MEMBRANE PROTEIN YDCZ"/>
    <property type="match status" value="1"/>
</dbReference>
<dbReference type="Pfam" id="PF04657">
    <property type="entry name" value="DMT_YdcZ"/>
    <property type="match status" value="1"/>
</dbReference>
<evidence type="ECO:0000256" key="1">
    <source>
        <dbReference type="SAM" id="Phobius"/>
    </source>
</evidence>
<organism evidence="2 3">
    <name type="scientific">Clostridium zeae</name>
    <dbReference type="NCBI Taxonomy" id="2759022"/>
    <lineage>
        <taxon>Bacteria</taxon>
        <taxon>Bacillati</taxon>
        <taxon>Bacillota</taxon>
        <taxon>Clostridia</taxon>
        <taxon>Eubacteriales</taxon>
        <taxon>Clostridiaceae</taxon>
        <taxon>Clostridium</taxon>
    </lineage>
</organism>
<dbReference type="RefSeq" id="WP_206867890.1">
    <property type="nucleotide sequence ID" value="NZ_BMBA01000001.1"/>
</dbReference>
<name>A0ABQ1E577_9CLOT</name>
<dbReference type="EMBL" id="BMBA01000001">
    <property type="protein sequence ID" value="GFZ29884.1"/>
    <property type="molecule type" value="Genomic_DNA"/>
</dbReference>
<gene>
    <name evidence="2" type="ORF">CSC2_04100</name>
</gene>
<feature type="transmembrane region" description="Helical" evidence="1">
    <location>
        <begin position="35"/>
        <end position="56"/>
    </location>
</feature>
<protein>
    <recommendedName>
        <fullName evidence="4">DMT family transporter</fullName>
    </recommendedName>
</protein>
<feature type="transmembrane region" description="Helical" evidence="1">
    <location>
        <begin position="94"/>
        <end position="116"/>
    </location>
</feature>
<accession>A0ABQ1E577</accession>
<feature type="transmembrane region" description="Helical" evidence="1">
    <location>
        <begin position="122"/>
        <end position="138"/>
    </location>
</feature>
<dbReference type="InterPro" id="IPR037185">
    <property type="entry name" value="EmrE-like"/>
</dbReference>
<proteinExistence type="predicted"/>
<keyword evidence="1" id="KW-0472">Membrane</keyword>
<keyword evidence="1" id="KW-0812">Transmembrane</keyword>